<evidence type="ECO:0000313" key="2">
    <source>
        <dbReference type="EMBL" id="CAA9258309.1"/>
    </source>
</evidence>
<dbReference type="EMBL" id="CADCSY010000120">
    <property type="protein sequence ID" value="CAA9258309.1"/>
    <property type="molecule type" value="Genomic_DNA"/>
</dbReference>
<proteinExistence type="predicted"/>
<gene>
    <name evidence="2" type="ORF">AVDCRST_MAG20-2789</name>
</gene>
<feature type="transmembrane region" description="Helical" evidence="1">
    <location>
        <begin position="39"/>
        <end position="59"/>
    </location>
</feature>
<name>A0A6J4IRX9_9ACTN</name>
<sequence>MTSRSKAADATGTVTRDDIEAKLRELRGEVDSAGERAKGGAVVVGAVAAVAILATVYLLGRRKGKKRTTIVEVRRV</sequence>
<keyword evidence="1" id="KW-1133">Transmembrane helix</keyword>
<evidence type="ECO:0000256" key="1">
    <source>
        <dbReference type="SAM" id="Phobius"/>
    </source>
</evidence>
<organism evidence="2">
    <name type="scientific">uncultured Acidimicrobiales bacterium</name>
    <dbReference type="NCBI Taxonomy" id="310071"/>
    <lineage>
        <taxon>Bacteria</taxon>
        <taxon>Bacillati</taxon>
        <taxon>Actinomycetota</taxon>
        <taxon>Acidimicrobiia</taxon>
        <taxon>Acidimicrobiales</taxon>
        <taxon>environmental samples</taxon>
    </lineage>
</organism>
<accession>A0A6J4IRX9</accession>
<protein>
    <submittedName>
        <fullName evidence="2">Uncharacterized protein</fullName>
    </submittedName>
</protein>
<keyword evidence="1" id="KW-0812">Transmembrane</keyword>
<dbReference type="AlphaFoldDB" id="A0A6J4IRX9"/>
<reference evidence="2" key="1">
    <citation type="submission" date="2020-02" db="EMBL/GenBank/DDBJ databases">
        <authorList>
            <person name="Meier V. D."/>
        </authorList>
    </citation>
    <scope>NUCLEOTIDE SEQUENCE</scope>
    <source>
        <strain evidence="2">AVDCRST_MAG20</strain>
    </source>
</reference>
<keyword evidence="1" id="KW-0472">Membrane</keyword>